<name>A0A177A001_9PEZI</name>
<dbReference type="RefSeq" id="XP_024319719.1">
    <property type="nucleotide sequence ID" value="XM_024472725.1"/>
</dbReference>
<protein>
    <submittedName>
        <fullName evidence="2">Uncharacterized protein</fullName>
    </submittedName>
</protein>
<accession>A0A177A001</accession>
<dbReference type="AlphaFoldDB" id="A0A177A001"/>
<proteinExistence type="predicted"/>
<feature type="region of interest" description="Disordered" evidence="1">
    <location>
        <begin position="1"/>
        <end position="50"/>
    </location>
</feature>
<feature type="compositionally biased region" description="Polar residues" evidence="1">
    <location>
        <begin position="38"/>
        <end position="50"/>
    </location>
</feature>
<evidence type="ECO:0000256" key="1">
    <source>
        <dbReference type="SAM" id="MobiDB-lite"/>
    </source>
</evidence>
<dbReference type="GeneID" id="36292317"/>
<evidence type="ECO:0000313" key="2">
    <source>
        <dbReference type="EMBL" id="OAF54413.1"/>
    </source>
</evidence>
<dbReference type="EMBL" id="KV441424">
    <property type="protein sequence ID" value="OAF54413.1"/>
    <property type="molecule type" value="Genomic_DNA"/>
</dbReference>
<feature type="compositionally biased region" description="Low complexity" evidence="1">
    <location>
        <begin position="1"/>
        <end position="18"/>
    </location>
</feature>
<reference evidence="2" key="1">
    <citation type="submission" date="2016-03" db="EMBL/GenBank/DDBJ databases">
        <title>Updated assembly of Pseudogymnoascus destructans, the fungus causing white-nose syndrome of bats.</title>
        <authorList>
            <person name="Palmer J.M."/>
            <person name="Drees K.P."/>
            <person name="Foster J.T."/>
            <person name="Lindner D.L."/>
        </authorList>
    </citation>
    <scope>NUCLEOTIDE SEQUENCE [LARGE SCALE GENOMIC DNA]</scope>
    <source>
        <strain evidence="2">20631-21</strain>
    </source>
</reference>
<sequence>MNSNTSSNGGTSTRTTVSPREPHLNGLNRRQNARPALNPTTKKGASRPTPNAVTMLAFACPPEYRGKNIKEHKEFIWACELVFRESPVFI</sequence>
<gene>
    <name evidence="2" type="ORF">VC83_09281</name>
</gene>
<dbReference type="VEuPathDB" id="FungiDB:GMDG_07340"/>
<dbReference type="OrthoDB" id="7832001at2759"/>
<organism evidence="2">
    <name type="scientific">Pseudogymnoascus destructans</name>
    <dbReference type="NCBI Taxonomy" id="655981"/>
    <lineage>
        <taxon>Eukaryota</taxon>
        <taxon>Fungi</taxon>
        <taxon>Dikarya</taxon>
        <taxon>Ascomycota</taxon>
        <taxon>Pezizomycotina</taxon>
        <taxon>Leotiomycetes</taxon>
        <taxon>Thelebolales</taxon>
        <taxon>Thelebolaceae</taxon>
        <taxon>Pseudogymnoascus</taxon>
    </lineage>
</organism>
<dbReference type="Proteomes" id="UP000077154">
    <property type="component" value="Unassembled WGS sequence"/>
</dbReference>